<protein>
    <submittedName>
        <fullName evidence="2">Uncharacterized protein</fullName>
    </submittedName>
</protein>
<evidence type="ECO:0000313" key="3">
    <source>
        <dbReference type="Proteomes" id="UP000216947"/>
    </source>
</evidence>
<feature type="compositionally biased region" description="Pro residues" evidence="1">
    <location>
        <begin position="45"/>
        <end position="54"/>
    </location>
</feature>
<evidence type="ECO:0000313" key="2">
    <source>
        <dbReference type="EMBL" id="OZI22508.1"/>
    </source>
</evidence>
<proteinExistence type="predicted"/>
<name>A0A261RBW2_9BORD</name>
<comment type="caution">
    <text evidence="2">The sequence shown here is derived from an EMBL/GenBank/DDBJ whole genome shotgun (WGS) entry which is preliminary data.</text>
</comment>
<sequence>MIYTPHPMPAADLRMHTPMPTDPVQDPPRNPDEVPPPPDRRPDPPDSIPNPMPGVDPQQTPGIDHYQDEAFEATWRRATREL</sequence>
<feature type="region of interest" description="Disordered" evidence="1">
    <location>
        <begin position="1"/>
        <end position="67"/>
    </location>
</feature>
<accession>A0A261RBW2</accession>
<feature type="compositionally biased region" description="Pro residues" evidence="1">
    <location>
        <begin position="25"/>
        <end position="37"/>
    </location>
</feature>
<dbReference type="AlphaFoldDB" id="A0A261RBW2"/>
<evidence type="ECO:0000256" key="1">
    <source>
        <dbReference type="SAM" id="MobiDB-lite"/>
    </source>
</evidence>
<dbReference type="RefSeq" id="WP_141214369.1">
    <property type="nucleotide sequence ID" value="NZ_NEVK01000004.1"/>
</dbReference>
<organism evidence="2 3">
    <name type="scientific">Bordetella genomosp. 7</name>
    <dbReference type="NCBI Taxonomy" id="1416805"/>
    <lineage>
        <taxon>Bacteria</taxon>
        <taxon>Pseudomonadati</taxon>
        <taxon>Pseudomonadota</taxon>
        <taxon>Betaproteobacteria</taxon>
        <taxon>Burkholderiales</taxon>
        <taxon>Alcaligenaceae</taxon>
        <taxon>Bordetella</taxon>
    </lineage>
</organism>
<gene>
    <name evidence="2" type="ORF">CAL19_08235</name>
</gene>
<keyword evidence="3" id="KW-1185">Reference proteome</keyword>
<reference evidence="3" key="1">
    <citation type="submission" date="2017-05" db="EMBL/GenBank/DDBJ databases">
        <title>Complete and WGS of Bordetella genogroups.</title>
        <authorList>
            <person name="Spilker T."/>
            <person name="Lipuma J."/>
        </authorList>
    </citation>
    <scope>NUCLEOTIDE SEQUENCE [LARGE SCALE GENOMIC DNA]</scope>
    <source>
        <strain evidence="3">AU18089</strain>
    </source>
</reference>
<dbReference type="EMBL" id="NEVK01000004">
    <property type="protein sequence ID" value="OZI22508.1"/>
    <property type="molecule type" value="Genomic_DNA"/>
</dbReference>
<dbReference type="Proteomes" id="UP000216947">
    <property type="component" value="Unassembled WGS sequence"/>
</dbReference>